<evidence type="ECO:0000256" key="12">
    <source>
        <dbReference type="RuleBase" id="RU000461"/>
    </source>
</evidence>
<keyword evidence="10 13" id="KW-0472">Membrane</keyword>
<comment type="cofactor">
    <cofactor evidence="11">
        <name>heme</name>
        <dbReference type="ChEBI" id="CHEBI:30413"/>
    </cofactor>
</comment>
<evidence type="ECO:0000256" key="7">
    <source>
        <dbReference type="ARBA" id="ARBA00023002"/>
    </source>
</evidence>
<dbReference type="EMBL" id="CM004388">
    <property type="protein sequence ID" value="OAY58818.1"/>
    <property type="molecule type" value="Genomic_DNA"/>
</dbReference>
<comment type="caution">
    <text evidence="14">The sequence shown here is derived from an EMBL/GenBank/DDBJ whole genome shotgun (WGS) entry which is preliminary data.</text>
</comment>
<dbReference type="InterPro" id="IPR050665">
    <property type="entry name" value="Cytochrome_P450_Monooxygen"/>
</dbReference>
<comment type="similarity">
    <text evidence="2 12">Belongs to the cytochrome P450 family.</text>
</comment>
<dbReference type="PRINTS" id="PR00385">
    <property type="entry name" value="P450"/>
</dbReference>
<gene>
    <name evidence="14" type="ORF">MANES_02G209100v8</name>
</gene>
<evidence type="ECO:0000313" key="15">
    <source>
        <dbReference type="Proteomes" id="UP000091857"/>
    </source>
</evidence>
<comment type="subcellular location">
    <subcellularLocation>
        <location evidence="1">Membrane</location>
        <topology evidence="1">Single-pass membrane protein</topology>
    </subcellularLocation>
</comment>
<keyword evidence="8 11" id="KW-0408">Iron</keyword>
<dbReference type="InterPro" id="IPR017972">
    <property type="entry name" value="Cyt_P450_CS"/>
</dbReference>
<dbReference type="SUPFAM" id="SSF48264">
    <property type="entry name" value="Cytochrome P450"/>
    <property type="match status" value="1"/>
</dbReference>
<keyword evidence="4 13" id="KW-0812">Transmembrane</keyword>
<evidence type="ECO:0000256" key="1">
    <source>
        <dbReference type="ARBA" id="ARBA00004167"/>
    </source>
</evidence>
<evidence type="ECO:0000256" key="3">
    <source>
        <dbReference type="ARBA" id="ARBA00022617"/>
    </source>
</evidence>
<dbReference type="GO" id="GO:0004497">
    <property type="term" value="F:monooxygenase activity"/>
    <property type="evidence" value="ECO:0000318"/>
    <property type="project" value="GO_Central"/>
</dbReference>
<dbReference type="PRINTS" id="PR00463">
    <property type="entry name" value="EP450I"/>
</dbReference>
<dbReference type="InterPro" id="IPR036396">
    <property type="entry name" value="Cyt_P450_sf"/>
</dbReference>
<evidence type="ECO:0000256" key="10">
    <source>
        <dbReference type="ARBA" id="ARBA00023136"/>
    </source>
</evidence>
<evidence type="ECO:0000256" key="6">
    <source>
        <dbReference type="ARBA" id="ARBA00022989"/>
    </source>
</evidence>
<keyword evidence="3 11" id="KW-0349">Heme</keyword>
<dbReference type="GO" id="GO:0016705">
    <property type="term" value="F:oxidoreductase activity, acting on paired donors, with incorporation or reduction of molecular oxygen"/>
    <property type="evidence" value="ECO:0007669"/>
    <property type="project" value="InterPro"/>
</dbReference>
<reference evidence="15" key="1">
    <citation type="journal article" date="2016" name="Nat. Biotechnol.">
        <title>Sequencing wild and cultivated cassava and related species reveals extensive interspecific hybridization and genetic diversity.</title>
        <authorList>
            <person name="Bredeson J.V."/>
            <person name="Lyons J.B."/>
            <person name="Prochnik S.E."/>
            <person name="Wu G.A."/>
            <person name="Ha C.M."/>
            <person name="Edsinger-Gonzales E."/>
            <person name="Grimwood J."/>
            <person name="Schmutz J."/>
            <person name="Rabbi I.Y."/>
            <person name="Egesi C."/>
            <person name="Nauluvula P."/>
            <person name="Lebot V."/>
            <person name="Ndunguru J."/>
            <person name="Mkamilo G."/>
            <person name="Bart R.S."/>
            <person name="Setter T.L."/>
            <person name="Gleadow R.M."/>
            <person name="Kulakow P."/>
            <person name="Ferguson M.E."/>
            <person name="Rounsley S."/>
            <person name="Rokhsar D.S."/>
        </authorList>
    </citation>
    <scope>NUCLEOTIDE SEQUENCE [LARGE SCALE GENOMIC DNA]</scope>
    <source>
        <strain evidence="15">cv. AM560-2</strain>
    </source>
</reference>
<evidence type="ECO:0000256" key="9">
    <source>
        <dbReference type="ARBA" id="ARBA00023033"/>
    </source>
</evidence>
<sequence length="440" mass="49960">MEVEFDTKILLSFVFIVFFGVVMRLYNVLVLQPKRLRKVFVFSLGNTQILNLNQPDVVKEITTCVSLDLGKPSYQQKDRGPLLGQGILTSNGAFWSRQRKILAPELYMEKVKGMVNLITESTLILINSWKRVIEKDGTSADVISRACFGSNYSRGEKIFLKLRHLQEAMSKKSLATGIPEMRYLPTKSNREAWALEKEIRNLILQVVKERQEGTYEKDLLQMILEGAKNSNLSREAMDRFMVDNSKNIYLAGYETSAVSATWCLMLLAANPEWQDRVRAQVLEICGGGMPDSDMVRKMKLLNMVIHEALRLYPPVPVISREAFKDMKFGNIKVPREVNIWTMVLPLHTDPEIWGSDSYKFNPERYANGISGACKNPFLYMPFGVGPRVCLGQNLAMVELKIVIGLVLSNYCFSISPKYIHSPTLRLVIEPQHGVNLLALV</sequence>
<dbReference type="Proteomes" id="UP000091857">
    <property type="component" value="Chromosome 2"/>
</dbReference>
<name>A0A2C9WHA8_MANES</name>
<dbReference type="Gene3D" id="1.10.630.10">
    <property type="entry name" value="Cytochrome P450"/>
    <property type="match status" value="1"/>
</dbReference>
<proteinExistence type="inferred from homology"/>
<evidence type="ECO:0000313" key="14">
    <source>
        <dbReference type="EMBL" id="OAY58818.1"/>
    </source>
</evidence>
<evidence type="ECO:0000256" key="13">
    <source>
        <dbReference type="SAM" id="Phobius"/>
    </source>
</evidence>
<evidence type="ECO:0008006" key="16">
    <source>
        <dbReference type="Google" id="ProtNLM"/>
    </source>
</evidence>
<dbReference type="GO" id="GO:0020037">
    <property type="term" value="F:heme binding"/>
    <property type="evidence" value="ECO:0007669"/>
    <property type="project" value="InterPro"/>
</dbReference>
<keyword evidence="15" id="KW-1185">Reference proteome</keyword>
<dbReference type="PANTHER" id="PTHR24282:SF196">
    <property type="entry name" value="CYTOCHROME P450 714C2"/>
    <property type="match status" value="1"/>
</dbReference>
<dbReference type="InterPro" id="IPR001128">
    <property type="entry name" value="Cyt_P450"/>
</dbReference>
<dbReference type="PROSITE" id="PS00086">
    <property type="entry name" value="CYTOCHROME_P450"/>
    <property type="match status" value="1"/>
</dbReference>
<protein>
    <recommendedName>
        <fullName evidence="16">Cytochrome P450</fullName>
    </recommendedName>
</protein>
<evidence type="ECO:0000256" key="4">
    <source>
        <dbReference type="ARBA" id="ARBA00022692"/>
    </source>
</evidence>
<keyword evidence="6 13" id="KW-1133">Transmembrane helix</keyword>
<dbReference type="GO" id="GO:0005506">
    <property type="term" value="F:iron ion binding"/>
    <property type="evidence" value="ECO:0007669"/>
    <property type="project" value="InterPro"/>
</dbReference>
<evidence type="ECO:0000256" key="11">
    <source>
        <dbReference type="PIRSR" id="PIRSR602401-1"/>
    </source>
</evidence>
<dbReference type="Gramene" id="Manes.02G209100.1.v8.1">
    <property type="protein sequence ID" value="Manes.02G209100.1.v8.1.CDS"/>
    <property type="gene ID" value="Manes.02G209100.v8.1"/>
</dbReference>
<dbReference type="Pfam" id="PF00067">
    <property type="entry name" value="p450"/>
    <property type="match status" value="1"/>
</dbReference>
<keyword evidence="9 12" id="KW-0503">Monooxygenase</keyword>
<organism evidence="14 15">
    <name type="scientific">Manihot esculenta</name>
    <name type="common">Cassava</name>
    <name type="synonym">Jatropha manihot</name>
    <dbReference type="NCBI Taxonomy" id="3983"/>
    <lineage>
        <taxon>Eukaryota</taxon>
        <taxon>Viridiplantae</taxon>
        <taxon>Streptophyta</taxon>
        <taxon>Embryophyta</taxon>
        <taxon>Tracheophyta</taxon>
        <taxon>Spermatophyta</taxon>
        <taxon>Magnoliopsida</taxon>
        <taxon>eudicotyledons</taxon>
        <taxon>Gunneridae</taxon>
        <taxon>Pentapetalae</taxon>
        <taxon>rosids</taxon>
        <taxon>fabids</taxon>
        <taxon>Malpighiales</taxon>
        <taxon>Euphorbiaceae</taxon>
        <taxon>Crotonoideae</taxon>
        <taxon>Manihoteae</taxon>
        <taxon>Manihot</taxon>
    </lineage>
</organism>
<accession>A0A2C9WHA8</accession>
<dbReference type="PANTHER" id="PTHR24282">
    <property type="entry name" value="CYTOCHROME P450 FAMILY MEMBER"/>
    <property type="match status" value="1"/>
</dbReference>
<evidence type="ECO:0000256" key="5">
    <source>
        <dbReference type="ARBA" id="ARBA00022723"/>
    </source>
</evidence>
<dbReference type="STRING" id="3983.A0A2C9WHA8"/>
<evidence type="ECO:0000256" key="2">
    <source>
        <dbReference type="ARBA" id="ARBA00010617"/>
    </source>
</evidence>
<keyword evidence="5 11" id="KW-0479">Metal-binding</keyword>
<evidence type="ECO:0000256" key="8">
    <source>
        <dbReference type="ARBA" id="ARBA00023004"/>
    </source>
</evidence>
<dbReference type="InterPro" id="IPR002401">
    <property type="entry name" value="Cyt_P450_E_grp-I"/>
</dbReference>
<dbReference type="GO" id="GO:0016020">
    <property type="term" value="C:membrane"/>
    <property type="evidence" value="ECO:0007669"/>
    <property type="project" value="UniProtKB-SubCell"/>
</dbReference>
<feature type="transmembrane region" description="Helical" evidence="13">
    <location>
        <begin position="12"/>
        <end position="31"/>
    </location>
</feature>
<dbReference type="AlphaFoldDB" id="A0A2C9WHA8"/>
<feature type="binding site" description="axial binding residue" evidence="11">
    <location>
        <position position="389"/>
    </location>
    <ligand>
        <name>heme</name>
        <dbReference type="ChEBI" id="CHEBI:30413"/>
    </ligand>
    <ligandPart>
        <name>Fe</name>
        <dbReference type="ChEBI" id="CHEBI:18248"/>
    </ligandPart>
</feature>
<keyword evidence="7 12" id="KW-0560">Oxidoreductase</keyword>